<accession>A0A0F9RKV0</accession>
<dbReference type="InterPro" id="IPR002545">
    <property type="entry name" value="CheW-lke_dom"/>
</dbReference>
<reference evidence="2" key="1">
    <citation type="journal article" date="2015" name="Nature">
        <title>Complex archaea that bridge the gap between prokaryotes and eukaryotes.</title>
        <authorList>
            <person name="Spang A."/>
            <person name="Saw J.H."/>
            <person name="Jorgensen S.L."/>
            <person name="Zaremba-Niedzwiedzka K."/>
            <person name="Martijn J."/>
            <person name="Lind A.E."/>
            <person name="van Eijk R."/>
            <person name="Schleper C."/>
            <person name="Guy L."/>
            <person name="Ettema T.J."/>
        </authorList>
    </citation>
    <scope>NUCLEOTIDE SEQUENCE</scope>
</reference>
<dbReference type="SUPFAM" id="SSF50341">
    <property type="entry name" value="CheW-like"/>
    <property type="match status" value="1"/>
</dbReference>
<evidence type="ECO:0000313" key="2">
    <source>
        <dbReference type="EMBL" id="KKN50417.1"/>
    </source>
</evidence>
<name>A0A0F9RKV0_9ZZZZ</name>
<proteinExistence type="predicted"/>
<dbReference type="GO" id="GO:0007165">
    <property type="term" value="P:signal transduction"/>
    <property type="evidence" value="ECO:0007669"/>
    <property type="project" value="InterPro"/>
</dbReference>
<dbReference type="InterPro" id="IPR036061">
    <property type="entry name" value="CheW-like_dom_sf"/>
</dbReference>
<comment type="caution">
    <text evidence="2">The sequence shown here is derived from an EMBL/GenBank/DDBJ whole genome shotgun (WGS) entry which is preliminary data.</text>
</comment>
<evidence type="ECO:0000259" key="1">
    <source>
        <dbReference type="Pfam" id="PF01584"/>
    </source>
</evidence>
<dbReference type="EMBL" id="LAZR01001114">
    <property type="protein sequence ID" value="KKN50417.1"/>
    <property type="molecule type" value="Genomic_DNA"/>
</dbReference>
<gene>
    <name evidence="2" type="ORF">LCGC14_0633080</name>
</gene>
<organism evidence="2">
    <name type="scientific">marine sediment metagenome</name>
    <dbReference type="NCBI Taxonomy" id="412755"/>
    <lineage>
        <taxon>unclassified sequences</taxon>
        <taxon>metagenomes</taxon>
        <taxon>ecological metagenomes</taxon>
    </lineage>
</organism>
<dbReference type="GO" id="GO:0006935">
    <property type="term" value="P:chemotaxis"/>
    <property type="evidence" value="ECO:0007669"/>
    <property type="project" value="InterPro"/>
</dbReference>
<dbReference type="Pfam" id="PF01584">
    <property type="entry name" value="CheW"/>
    <property type="match status" value="1"/>
</dbReference>
<dbReference type="AlphaFoldDB" id="A0A0F9RKV0"/>
<protein>
    <recommendedName>
        <fullName evidence="1">CheW-like domain-containing protein</fullName>
    </recommendedName>
</protein>
<sequence length="163" mass="18404">MSDTQNTPYIHCMLIPLQQHYLLLPNSTITEVIPRASIAHTTNSSKTWLEHIDWQQITVPVVDLEKLLTESVDQIYRASKLCIIAGINNEANIEFYAFPCTGSPQLITLNATAFKLTHDTNDSAYLHCQIKIGNQIAFVPNLDELELLIQQNKLSENKLAEID</sequence>
<feature type="domain" description="CheW-like" evidence="1">
    <location>
        <begin position="12"/>
        <end position="144"/>
    </location>
</feature>